<protein>
    <submittedName>
        <fullName evidence="1">Uncharacterized protein</fullName>
    </submittedName>
</protein>
<reference evidence="2" key="1">
    <citation type="journal article" date="2014" name="Proc. Natl. Acad. Sci. U.S.A.">
        <title>Extensive sampling of basidiomycete genomes demonstrates inadequacy of the white-rot/brown-rot paradigm for wood decay fungi.</title>
        <authorList>
            <person name="Riley R."/>
            <person name="Salamov A.A."/>
            <person name="Brown D.W."/>
            <person name="Nagy L.G."/>
            <person name="Floudas D."/>
            <person name="Held B.W."/>
            <person name="Levasseur A."/>
            <person name="Lombard V."/>
            <person name="Morin E."/>
            <person name="Otillar R."/>
            <person name="Lindquist E.A."/>
            <person name="Sun H."/>
            <person name="LaButti K.M."/>
            <person name="Schmutz J."/>
            <person name="Jabbour D."/>
            <person name="Luo H."/>
            <person name="Baker S.E."/>
            <person name="Pisabarro A.G."/>
            <person name="Walton J.D."/>
            <person name="Blanchette R.A."/>
            <person name="Henrissat B."/>
            <person name="Martin F."/>
            <person name="Cullen D."/>
            <person name="Hibbett D.S."/>
            <person name="Grigoriev I.V."/>
        </authorList>
    </citation>
    <scope>NUCLEOTIDE SEQUENCE [LARGE SCALE GENOMIC DNA]</scope>
    <source>
        <strain evidence="2">CBS 339.88</strain>
    </source>
</reference>
<dbReference type="STRING" id="685588.A0A067SG62"/>
<dbReference type="EMBL" id="KL142405">
    <property type="protein sequence ID" value="KDR68962.1"/>
    <property type="molecule type" value="Genomic_DNA"/>
</dbReference>
<evidence type="ECO:0000313" key="2">
    <source>
        <dbReference type="Proteomes" id="UP000027222"/>
    </source>
</evidence>
<evidence type="ECO:0000313" key="1">
    <source>
        <dbReference type="EMBL" id="KDR68962.1"/>
    </source>
</evidence>
<dbReference type="SUPFAM" id="SSF52540">
    <property type="entry name" value="P-loop containing nucleoside triphosphate hydrolases"/>
    <property type="match status" value="1"/>
</dbReference>
<gene>
    <name evidence="1" type="ORF">GALMADRAFT_145982</name>
</gene>
<keyword evidence="2" id="KW-1185">Reference proteome</keyword>
<sequence length="156" mass="16835">MPHPKIVLVGPTASGKSTLVASISGILIGTRTTCPFEWNICRSDTDTWSAEVSVGYHFRTLFDSKRLLVHGATSLTEDGPCSTPVQLLRLLGRAQIIAFSPFQDPVAILSMDDEAVSRNYSEILLSSLPSKGVIYVDLMVPGFTSRGITIVDLPGK</sequence>
<name>A0A067SG62_GALM3</name>
<dbReference type="AlphaFoldDB" id="A0A067SG62"/>
<dbReference type="Gene3D" id="3.40.50.300">
    <property type="entry name" value="P-loop containing nucleotide triphosphate hydrolases"/>
    <property type="match status" value="1"/>
</dbReference>
<proteinExistence type="predicted"/>
<dbReference type="HOGENOM" id="CLU_1686718_0_0_1"/>
<dbReference type="InterPro" id="IPR027417">
    <property type="entry name" value="P-loop_NTPase"/>
</dbReference>
<accession>A0A067SG62</accession>
<organism evidence="1 2">
    <name type="scientific">Galerina marginata (strain CBS 339.88)</name>
    <dbReference type="NCBI Taxonomy" id="685588"/>
    <lineage>
        <taxon>Eukaryota</taxon>
        <taxon>Fungi</taxon>
        <taxon>Dikarya</taxon>
        <taxon>Basidiomycota</taxon>
        <taxon>Agaricomycotina</taxon>
        <taxon>Agaricomycetes</taxon>
        <taxon>Agaricomycetidae</taxon>
        <taxon>Agaricales</taxon>
        <taxon>Agaricineae</taxon>
        <taxon>Strophariaceae</taxon>
        <taxon>Galerina</taxon>
    </lineage>
</organism>
<dbReference type="Proteomes" id="UP000027222">
    <property type="component" value="Unassembled WGS sequence"/>
</dbReference>
<dbReference type="OrthoDB" id="3121907at2759"/>